<dbReference type="Proteomes" id="UP001189429">
    <property type="component" value="Unassembled WGS sequence"/>
</dbReference>
<gene>
    <name evidence="2" type="ORF">PCOR1329_LOCUS33740</name>
</gene>
<proteinExistence type="predicted"/>
<reference evidence="2" key="1">
    <citation type="submission" date="2023-10" db="EMBL/GenBank/DDBJ databases">
        <authorList>
            <person name="Chen Y."/>
            <person name="Shah S."/>
            <person name="Dougan E. K."/>
            <person name="Thang M."/>
            <person name="Chan C."/>
        </authorList>
    </citation>
    <scope>NUCLEOTIDE SEQUENCE [LARGE SCALE GENOMIC DNA]</scope>
</reference>
<accession>A0ABN9SYC4</accession>
<feature type="compositionally biased region" description="Low complexity" evidence="1">
    <location>
        <begin position="185"/>
        <end position="194"/>
    </location>
</feature>
<feature type="compositionally biased region" description="Low complexity" evidence="1">
    <location>
        <begin position="206"/>
        <end position="231"/>
    </location>
</feature>
<evidence type="ECO:0008006" key="4">
    <source>
        <dbReference type="Google" id="ProtNLM"/>
    </source>
</evidence>
<name>A0ABN9SYC4_9DINO</name>
<keyword evidence="3" id="KW-1185">Reference proteome</keyword>
<protein>
    <recommendedName>
        <fullName evidence="4">Condensin complex subunit 2</fullName>
    </recommendedName>
</protein>
<evidence type="ECO:0000313" key="2">
    <source>
        <dbReference type="EMBL" id="CAK0837595.1"/>
    </source>
</evidence>
<sequence>MGVGSGEAADVHHIDFRAAQHSGADIPGARGKLASVIRPGNTSPSTKEAPDINIEHVVSGKIYALQIDLGTSLSFGDDGDDDEFDISPQDQQAFELRQRALVDGTTAMSKDFFVEAFEHAKQVRGQHAQHRARLSKKKRNARAGARSLQMVLLRQALGMELARLLAQPLPAAMPAPRRPQRLRHVLPPVLTLPPRRGHRAGERPASSSSTSSSTYSSSSPSSSSESLFLEP</sequence>
<dbReference type="EMBL" id="CAUYUJ010014164">
    <property type="protein sequence ID" value="CAK0837595.1"/>
    <property type="molecule type" value="Genomic_DNA"/>
</dbReference>
<evidence type="ECO:0000256" key="1">
    <source>
        <dbReference type="SAM" id="MobiDB-lite"/>
    </source>
</evidence>
<comment type="caution">
    <text evidence="2">The sequence shown here is derived from an EMBL/GenBank/DDBJ whole genome shotgun (WGS) entry which is preliminary data.</text>
</comment>
<evidence type="ECO:0000313" key="3">
    <source>
        <dbReference type="Proteomes" id="UP001189429"/>
    </source>
</evidence>
<organism evidence="2 3">
    <name type="scientific">Prorocentrum cordatum</name>
    <dbReference type="NCBI Taxonomy" id="2364126"/>
    <lineage>
        <taxon>Eukaryota</taxon>
        <taxon>Sar</taxon>
        <taxon>Alveolata</taxon>
        <taxon>Dinophyceae</taxon>
        <taxon>Prorocentrales</taxon>
        <taxon>Prorocentraceae</taxon>
        <taxon>Prorocentrum</taxon>
    </lineage>
</organism>
<feature type="region of interest" description="Disordered" evidence="1">
    <location>
        <begin position="173"/>
        <end position="231"/>
    </location>
</feature>